<dbReference type="RefSeq" id="WP_154917517.1">
    <property type="nucleotide sequence ID" value="NZ_VUOE01000001.1"/>
</dbReference>
<dbReference type="Proteomes" id="UP000323188">
    <property type="component" value="Unassembled WGS sequence"/>
</dbReference>
<gene>
    <name evidence="1" type="ORF">F0361_05215</name>
</gene>
<evidence type="ECO:0000313" key="1">
    <source>
        <dbReference type="EMBL" id="KAA2219014.1"/>
    </source>
</evidence>
<evidence type="ECO:0000313" key="2">
    <source>
        <dbReference type="Proteomes" id="UP000323188"/>
    </source>
</evidence>
<dbReference type="EMBL" id="VUOE01000001">
    <property type="protein sequence ID" value="KAA2219014.1"/>
    <property type="molecule type" value="Genomic_DNA"/>
</dbReference>
<comment type="caution">
    <text evidence="1">The sequence shown here is derived from an EMBL/GenBank/DDBJ whole genome shotgun (WGS) entry which is preliminary data.</text>
</comment>
<dbReference type="AlphaFoldDB" id="A0A5B2TXF4"/>
<accession>A0A5B2TXF4</accession>
<sequence length="125" mass="14333">MKKVVILFVAMNMLVKPLWPVAEYIMNYNYIVNVLCENKERPELKCEGKCYLAKQFAKESKENEKNPFGEKSPTLDILHAVFFKKISNIFLGLESLQNTQDNFSNALILISSLHVPDISEPPELV</sequence>
<proteinExistence type="predicted"/>
<protein>
    <submittedName>
        <fullName evidence="1">Uncharacterized protein</fullName>
    </submittedName>
</protein>
<name>A0A5B2TXF4_9FLAO</name>
<reference evidence="1 2" key="1">
    <citation type="submission" date="2019-09" db="EMBL/GenBank/DDBJ databases">
        <authorList>
            <person name="Khan S.A."/>
            <person name="Jeon C.O."/>
            <person name="Chun B.H."/>
            <person name="Jeong S.E."/>
        </authorList>
    </citation>
    <scope>NUCLEOTIDE SEQUENCE [LARGE SCALE GENOMIC DNA]</scope>
    <source>
        <strain evidence="1 2">KCTC 42508</strain>
    </source>
</reference>
<organism evidence="1 2">
    <name type="scientific">Maribacter flavus</name>
    <dbReference type="NCBI Taxonomy" id="1658664"/>
    <lineage>
        <taxon>Bacteria</taxon>
        <taxon>Pseudomonadati</taxon>
        <taxon>Bacteroidota</taxon>
        <taxon>Flavobacteriia</taxon>
        <taxon>Flavobacteriales</taxon>
        <taxon>Flavobacteriaceae</taxon>
        <taxon>Maribacter</taxon>
    </lineage>
</organism>